<reference evidence="9 10" key="1">
    <citation type="submission" date="2023-02" db="EMBL/GenBank/DDBJ databases">
        <title>Genome sequence of Lentisphaera profundi SAORIC-696.</title>
        <authorList>
            <person name="Kim e."/>
            <person name="Cho J.-C."/>
            <person name="Choi A."/>
            <person name="Kang I."/>
        </authorList>
    </citation>
    <scope>NUCLEOTIDE SEQUENCE [LARGE SCALE GENOMIC DNA]</scope>
    <source>
        <strain evidence="9 10">SAORIC-696</strain>
    </source>
</reference>
<dbReference type="RefSeq" id="WP_274153534.1">
    <property type="nucleotide sequence ID" value="NZ_CP117812.1"/>
</dbReference>
<dbReference type="NCBIfam" id="TIGR04178">
    <property type="entry name" value="exo_archaeo"/>
    <property type="match status" value="1"/>
</dbReference>
<evidence type="ECO:0000256" key="7">
    <source>
        <dbReference type="ARBA" id="ARBA00023136"/>
    </source>
</evidence>
<evidence type="ECO:0000256" key="2">
    <source>
        <dbReference type="ARBA" id="ARBA00022475"/>
    </source>
</evidence>
<organism evidence="9 10">
    <name type="scientific">Lentisphaera profundi</name>
    <dbReference type="NCBI Taxonomy" id="1658616"/>
    <lineage>
        <taxon>Bacteria</taxon>
        <taxon>Pseudomonadati</taxon>
        <taxon>Lentisphaerota</taxon>
        <taxon>Lentisphaeria</taxon>
        <taxon>Lentisphaerales</taxon>
        <taxon>Lentisphaeraceae</taxon>
        <taxon>Lentisphaera</taxon>
    </lineage>
</organism>
<keyword evidence="2" id="KW-1003">Cell membrane</keyword>
<dbReference type="InterPro" id="IPR019127">
    <property type="entry name" value="Exosortase"/>
</dbReference>
<feature type="transmembrane region" description="Helical" evidence="8">
    <location>
        <begin position="168"/>
        <end position="185"/>
    </location>
</feature>
<comment type="subcellular location">
    <subcellularLocation>
        <location evidence="1">Cell membrane</location>
        <topology evidence="1">Multi-pass membrane protein</topology>
    </subcellularLocation>
</comment>
<feature type="transmembrane region" description="Helical" evidence="8">
    <location>
        <begin position="101"/>
        <end position="123"/>
    </location>
</feature>
<evidence type="ECO:0000256" key="5">
    <source>
        <dbReference type="ARBA" id="ARBA00022801"/>
    </source>
</evidence>
<proteinExistence type="predicted"/>
<evidence type="ECO:0000313" key="10">
    <source>
        <dbReference type="Proteomes" id="UP001214250"/>
    </source>
</evidence>
<feature type="transmembrane region" description="Helical" evidence="8">
    <location>
        <begin position="57"/>
        <end position="89"/>
    </location>
</feature>
<name>A0ABY7VZH9_9BACT</name>
<evidence type="ECO:0000256" key="1">
    <source>
        <dbReference type="ARBA" id="ARBA00004651"/>
    </source>
</evidence>
<accession>A0ABY7VZH9</accession>
<dbReference type="Proteomes" id="UP001214250">
    <property type="component" value="Chromosome 2"/>
</dbReference>
<evidence type="ECO:0000313" key="9">
    <source>
        <dbReference type="EMBL" id="WDE98663.1"/>
    </source>
</evidence>
<dbReference type="Pfam" id="PF09721">
    <property type="entry name" value="Exosortase_EpsH"/>
    <property type="match status" value="1"/>
</dbReference>
<evidence type="ECO:0000256" key="6">
    <source>
        <dbReference type="ARBA" id="ARBA00022989"/>
    </source>
</evidence>
<feature type="transmembrane region" description="Helical" evidence="8">
    <location>
        <begin position="230"/>
        <end position="248"/>
    </location>
</feature>
<sequence>MKFSLAIVCCLLANWTSLVWLGHRFIASDSHCLVALFILAFFLYRQDWKNTRIDKQALILSSGLSFLTLIGLFLNIPEIALAFIFALNLNLLCSKAFERKWLWPSFALLLLSLPIISSIQFFLGYPLRLFSTQASAILLKIGGIHVQAHGTVLEWQGRQTIVDAPCSGINMLWAGLLLIAIIAIHEKMKAKAFFKFFGLGFCLIIASNIIRNTALFYLENTPLELPEFSHSAVGLFIFTLYIFAILFIQKRSSHAKTLC</sequence>
<evidence type="ECO:0000256" key="3">
    <source>
        <dbReference type="ARBA" id="ARBA00022670"/>
    </source>
</evidence>
<keyword evidence="3" id="KW-0645">Protease</keyword>
<dbReference type="InterPro" id="IPR026392">
    <property type="entry name" value="Exo/Archaeosortase_dom"/>
</dbReference>
<keyword evidence="5" id="KW-0378">Hydrolase</keyword>
<protein>
    <submittedName>
        <fullName evidence="9">Archaeosortase/exosortase family protein</fullName>
    </submittedName>
</protein>
<keyword evidence="10" id="KW-1185">Reference proteome</keyword>
<gene>
    <name evidence="9" type="ORF">PQO03_12530</name>
</gene>
<keyword evidence="7 8" id="KW-0472">Membrane</keyword>
<evidence type="ECO:0000256" key="4">
    <source>
        <dbReference type="ARBA" id="ARBA00022692"/>
    </source>
</evidence>
<evidence type="ECO:0000256" key="8">
    <source>
        <dbReference type="SAM" id="Phobius"/>
    </source>
</evidence>
<feature type="transmembrane region" description="Helical" evidence="8">
    <location>
        <begin position="192"/>
        <end position="210"/>
    </location>
</feature>
<keyword evidence="6 8" id="KW-1133">Transmembrane helix</keyword>
<keyword evidence="4 8" id="KW-0812">Transmembrane</keyword>
<dbReference type="EMBL" id="CP117812">
    <property type="protein sequence ID" value="WDE98663.1"/>
    <property type="molecule type" value="Genomic_DNA"/>
</dbReference>